<keyword evidence="4" id="KW-1064">Adaptive immunity</keyword>
<dbReference type="InParanoid" id="H0XJ63"/>
<evidence type="ECO:0000256" key="4">
    <source>
        <dbReference type="ARBA" id="ARBA00023130"/>
    </source>
</evidence>
<keyword evidence="13" id="KW-1185">Reference proteome</keyword>
<reference evidence="12" key="3">
    <citation type="submission" date="2025-09" db="UniProtKB">
        <authorList>
            <consortium name="Ensembl"/>
        </authorList>
    </citation>
    <scope>IDENTIFICATION</scope>
</reference>
<evidence type="ECO:0000256" key="7">
    <source>
        <dbReference type="ARBA" id="ARBA00023180"/>
    </source>
</evidence>
<keyword evidence="6" id="KW-1015">Disulfide bond</keyword>
<dbReference type="STRING" id="30611.ENSOGAP00000016153"/>
<dbReference type="AlphaFoldDB" id="H0XJ63"/>
<reference evidence="12" key="2">
    <citation type="submission" date="2025-08" db="UniProtKB">
        <authorList>
            <consortium name="Ensembl"/>
        </authorList>
    </citation>
    <scope>IDENTIFICATION</scope>
</reference>
<evidence type="ECO:0000256" key="5">
    <source>
        <dbReference type="ARBA" id="ARBA00023136"/>
    </source>
</evidence>
<keyword evidence="7" id="KW-0325">Glycoprotein</keyword>
<reference evidence="13" key="1">
    <citation type="submission" date="2011-03" db="EMBL/GenBank/DDBJ databases">
        <title>Version 3 of the genome sequence of Otolemur garnettii (Bushbaby).</title>
        <authorList>
            <consortium name="The Broad Institute Genome Sequencing Platform"/>
            <person name="Di Palma F."/>
            <person name="Johnson J."/>
            <person name="Lander E.S."/>
            <person name="Lindblad-Toh K."/>
            <person name="Jaffe D.B."/>
            <person name="Gnerre S."/>
            <person name="MacCallum I."/>
            <person name="Przybylski D."/>
            <person name="Ribeiro F.J."/>
            <person name="Burton J.N."/>
            <person name="Walker B.J."/>
            <person name="Sharpe T."/>
            <person name="Hall G."/>
        </authorList>
    </citation>
    <scope>NUCLEOTIDE SEQUENCE [LARGE SCALE GENOMIC DNA]</scope>
</reference>
<dbReference type="GO" id="GO:0042101">
    <property type="term" value="C:T cell receptor complex"/>
    <property type="evidence" value="ECO:0007669"/>
    <property type="project" value="UniProtKB-KW"/>
</dbReference>
<dbReference type="SUPFAM" id="SSF48726">
    <property type="entry name" value="Immunoglobulin"/>
    <property type="match status" value="1"/>
</dbReference>
<dbReference type="SMART" id="SM00406">
    <property type="entry name" value="IGv"/>
    <property type="match status" value="1"/>
</dbReference>
<dbReference type="Ensembl" id="ENSOGAT00000032200.1">
    <property type="protein sequence ID" value="ENSOGAP00000016153.1"/>
    <property type="gene ID" value="ENSOGAG00000030284.1"/>
</dbReference>
<keyword evidence="9" id="KW-0391">Immunity</keyword>
<evidence type="ECO:0000256" key="1">
    <source>
        <dbReference type="ARBA" id="ARBA00004236"/>
    </source>
</evidence>
<dbReference type="Gene3D" id="2.60.40.10">
    <property type="entry name" value="Immunoglobulins"/>
    <property type="match status" value="1"/>
</dbReference>
<feature type="domain" description="Ig-like" evidence="11">
    <location>
        <begin position="35"/>
        <end position="114"/>
    </location>
</feature>
<comment type="subcellular location">
    <subcellularLocation>
        <location evidence="1">Cell membrane</location>
    </subcellularLocation>
</comment>
<dbReference type="Pfam" id="PF07686">
    <property type="entry name" value="V-set"/>
    <property type="match status" value="1"/>
</dbReference>
<keyword evidence="5" id="KW-0472">Membrane</keyword>
<evidence type="ECO:0000313" key="12">
    <source>
        <dbReference type="Ensembl" id="ENSOGAP00000016153.1"/>
    </source>
</evidence>
<dbReference type="PROSITE" id="PS50835">
    <property type="entry name" value="IG_LIKE"/>
    <property type="match status" value="1"/>
</dbReference>
<evidence type="ECO:0000256" key="8">
    <source>
        <dbReference type="ARBA" id="ARBA00038651"/>
    </source>
</evidence>
<evidence type="ECO:0000256" key="3">
    <source>
        <dbReference type="ARBA" id="ARBA00022729"/>
    </source>
</evidence>
<organism evidence="12 13">
    <name type="scientific">Otolemur garnettii</name>
    <name type="common">Small-eared galago</name>
    <name type="synonym">Garnett's greater bushbaby</name>
    <dbReference type="NCBI Taxonomy" id="30611"/>
    <lineage>
        <taxon>Eukaryota</taxon>
        <taxon>Metazoa</taxon>
        <taxon>Chordata</taxon>
        <taxon>Craniata</taxon>
        <taxon>Vertebrata</taxon>
        <taxon>Euteleostomi</taxon>
        <taxon>Mammalia</taxon>
        <taxon>Eutheria</taxon>
        <taxon>Euarchontoglires</taxon>
        <taxon>Primates</taxon>
        <taxon>Strepsirrhini</taxon>
        <taxon>Lorisiformes</taxon>
        <taxon>Galagidae</taxon>
        <taxon>Otolemur</taxon>
    </lineage>
</organism>
<dbReference type="InterPro" id="IPR013783">
    <property type="entry name" value="Ig-like_fold"/>
</dbReference>
<dbReference type="InterPro" id="IPR003599">
    <property type="entry name" value="Ig_sub"/>
</dbReference>
<dbReference type="InterPro" id="IPR036179">
    <property type="entry name" value="Ig-like_dom_sf"/>
</dbReference>
<dbReference type="Proteomes" id="UP000005225">
    <property type="component" value="Unassembled WGS sequence"/>
</dbReference>
<dbReference type="EMBL" id="AAQR03187268">
    <property type="status" value="NOT_ANNOTATED_CDS"/>
    <property type="molecule type" value="Genomic_DNA"/>
</dbReference>
<dbReference type="InterPro" id="IPR013106">
    <property type="entry name" value="Ig_V-set"/>
</dbReference>
<dbReference type="HOGENOM" id="CLU_077975_8_3_1"/>
<dbReference type="InterPro" id="IPR051896">
    <property type="entry name" value="TCR_alpha_variable"/>
</dbReference>
<name>H0XJ63_OTOGA</name>
<protein>
    <recommendedName>
        <fullName evidence="11">Ig-like domain-containing protein</fullName>
    </recommendedName>
</protein>
<proteinExistence type="predicted"/>
<dbReference type="OMA" id="INCNFTE"/>
<dbReference type="SMART" id="SM00409">
    <property type="entry name" value="IG"/>
    <property type="match status" value="1"/>
</dbReference>
<dbReference type="GeneTree" id="ENSGT00900000140957"/>
<evidence type="ECO:0000259" key="11">
    <source>
        <dbReference type="PROSITE" id="PS50835"/>
    </source>
</evidence>
<dbReference type="GO" id="GO:0002250">
    <property type="term" value="P:adaptive immune response"/>
    <property type="evidence" value="ECO:0007669"/>
    <property type="project" value="UniProtKB-KW"/>
</dbReference>
<evidence type="ECO:0000256" key="10">
    <source>
        <dbReference type="SAM" id="SignalP"/>
    </source>
</evidence>
<dbReference type="FunCoup" id="H0XJ63">
    <property type="interactions" value="104"/>
</dbReference>
<dbReference type="InterPro" id="IPR007110">
    <property type="entry name" value="Ig-like_dom"/>
</dbReference>
<feature type="chain" id="PRO_5003545748" description="Ig-like domain-containing protein" evidence="10">
    <location>
        <begin position="22"/>
        <end position="114"/>
    </location>
</feature>
<accession>H0XJ63</accession>
<keyword evidence="2" id="KW-1003">Cell membrane</keyword>
<keyword evidence="9" id="KW-1279">T cell receptor</keyword>
<evidence type="ECO:0000256" key="6">
    <source>
        <dbReference type="ARBA" id="ARBA00023157"/>
    </source>
</evidence>
<dbReference type="eggNOG" id="ENOG502SP68">
    <property type="taxonomic scope" value="Eukaryota"/>
</dbReference>
<evidence type="ECO:0000256" key="2">
    <source>
        <dbReference type="ARBA" id="ARBA00022475"/>
    </source>
</evidence>
<dbReference type="PANTHER" id="PTHR19339">
    <property type="entry name" value="T CELL RECEPTOR ALPHA VARIABLE 39"/>
    <property type="match status" value="1"/>
</dbReference>
<feature type="signal peptide" evidence="10">
    <location>
        <begin position="1"/>
        <end position="21"/>
    </location>
</feature>
<dbReference type="PANTHER" id="PTHR19339:SF5">
    <property type="entry name" value="IG-LIKE DOMAIN-CONTAINING PROTEIN"/>
    <property type="match status" value="1"/>
</dbReference>
<comment type="subunit">
    <text evidence="8">Alpha-beta TR is a heterodimer composed of an alpha and beta chain; disulfide-linked. The alpha-beta TR is associated with the transmembrane signaling CD3 coreceptor proteins to form the TR-CD3 (TcR or TCR). The assembly of alpha-beta TR heterodimers with CD3 occurs in the endoplasmic reticulum where a single alpha-beta TR heterodimer associates with one CD3D-CD3E heterodimer, one CD3G-CD3E heterodimer and one CD247 homodimer forming a stable octameric structure. CD3D-CD3E and CD3G-CD3E heterodimers preferentially associate with TR alpha and TR beta chains, respectively. The association of the CD247 homodimer is the last step of TcR assembly in the endoplasmic reticulum and is required for transport to the cell surface.</text>
</comment>
<sequence>MESKLGALLWLLWVQICWVRGLQVEQSLSAQSPQEGTSHTLRCNFSATATQVQWFLQNPGGSLISLFYLASGTKQKGRLNSTFNAKERYSTLHITTTQLEDSGTYFCAAEAQCS</sequence>
<evidence type="ECO:0000256" key="9">
    <source>
        <dbReference type="ARBA" id="ARBA00043266"/>
    </source>
</evidence>
<evidence type="ECO:0000313" key="13">
    <source>
        <dbReference type="Proteomes" id="UP000005225"/>
    </source>
</evidence>
<keyword evidence="3 10" id="KW-0732">Signal</keyword>